<evidence type="ECO:0008006" key="3">
    <source>
        <dbReference type="Google" id="ProtNLM"/>
    </source>
</evidence>
<accession>A0ABQ5W1K1</accession>
<dbReference type="RefSeq" id="WP_284339218.1">
    <property type="nucleotide sequence ID" value="NZ_BSNS01000006.1"/>
</dbReference>
<comment type="caution">
    <text evidence="1">The sequence shown here is derived from an EMBL/GenBank/DDBJ whole genome shotgun (WGS) entry which is preliminary data.</text>
</comment>
<gene>
    <name evidence="1" type="ORF">GCM10010862_10260</name>
</gene>
<protein>
    <recommendedName>
        <fullName evidence="3">KTSC domain-containing protein</fullName>
    </recommendedName>
</protein>
<keyword evidence="2" id="KW-1185">Reference proteome</keyword>
<evidence type="ECO:0000313" key="2">
    <source>
        <dbReference type="Proteomes" id="UP001156691"/>
    </source>
</evidence>
<name>A0ABQ5W1K1_9HYPH</name>
<proteinExistence type="predicted"/>
<reference evidence="2" key="1">
    <citation type="journal article" date="2019" name="Int. J. Syst. Evol. Microbiol.">
        <title>The Global Catalogue of Microorganisms (GCM) 10K type strain sequencing project: providing services to taxonomists for standard genome sequencing and annotation.</title>
        <authorList>
            <consortium name="The Broad Institute Genomics Platform"/>
            <consortium name="The Broad Institute Genome Sequencing Center for Infectious Disease"/>
            <person name="Wu L."/>
            <person name="Ma J."/>
        </authorList>
    </citation>
    <scope>NUCLEOTIDE SEQUENCE [LARGE SCALE GENOMIC DNA]</scope>
    <source>
        <strain evidence="2">NBRC 112416</strain>
    </source>
</reference>
<dbReference type="EMBL" id="BSNS01000006">
    <property type="protein sequence ID" value="GLQ53767.1"/>
    <property type="molecule type" value="Genomic_DNA"/>
</dbReference>
<evidence type="ECO:0000313" key="1">
    <source>
        <dbReference type="EMBL" id="GLQ53767.1"/>
    </source>
</evidence>
<dbReference type="Proteomes" id="UP001156691">
    <property type="component" value="Unassembled WGS sequence"/>
</dbReference>
<sequence length="114" mass="12435">MASSGLRGPFPLNSNGIDAAVPVMSPGAYALGNTGIDGVFYIDRVGRSDHDVNDRLKDYLGQYSMFKFGYLSSAAEAFDKECRLYHDFNPPGNVYHPDRPSGTYLKCPVCGGLY</sequence>
<organism evidence="1 2">
    <name type="scientific">Devosia nitrariae</name>
    <dbReference type="NCBI Taxonomy" id="2071872"/>
    <lineage>
        <taxon>Bacteria</taxon>
        <taxon>Pseudomonadati</taxon>
        <taxon>Pseudomonadota</taxon>
        <taxon>Alphaproteobacteria</taxon>
        <taxon>Hyphomicrobiales</taxon>
        <taxon>Devosiaceae</taxon>
        <taxon>Devosia</taxon>
    </lineage>
</organism>